<accession>U5L4Q6</accession>
<dbReference type="KEGG" id="bif:N288_01095"/>
<dbReference type="Proteomes" id="UP000017805">
    <property type="component" value="Chromosome"/>
</dbReference>
<reference evidence="1 2" key="1">
    <citation type="submission" date="2013-07" db="EMBL/GenBank/DDBJ databases">
        <title>Complete genome sequence of Bacillus infantis NRRL B-14911 that has potential to induce cardiac disease by antigenic mimicry.</title>
        <authorList>
            <person name="Massilamany C."/>
            <person name="Smith T.P.L."/>
            <person name="Loy J.D."/>
            <person name="Barletta R."/>
            <person name="Reddy J."/>
        </authorList>
    </citation>
    <scope>NUCLEOTIDE SEQUENCE [LARGE SCALE GENOMIC DNA]</scope>
    <source>
        <strain evidence="1 2">NRRL B-14911</strain>
    </source>
</reference>
<evidence type="ECO:0000313" key="1">
    <source>
        <dbReference type="EMBL" id="AGX02205.1"/>
    </source>
</evidence>
<sequence length="35" mass="3670">MAIDPIIEPNVEDLVLDLSGDKKGLVLLGNTGNCC</sequence>
<keyword evidence="2" id="KW-1185">Reference proteome</keyword>
<protein>
    <submittedName>
        <fullName evidence="1">Uncharacterized protein</fullName>
    </submittedName>
</protein>
<organism evidence="1 2">
    <name type="scientific">Bacillus infantis NRRL B-14911</name>
    <dbReference type="NCBI Taxonomy" id="1367477"/>
    <lineage>
        <taxon>Bacteria</taxon>
        <taxon>Bacillati</taxon>
        <taxon>Bacillota</taxon>
        <taxon>Bacilli</taxon>
        <taxon>Bacillales</taxon>
        <taxon>Bacillaceae</taxon>
        <taxon>Bacillus</taxon>
    </lineage>
</organism>
<dbReference type="AlphaFoldDB" id="U5L4Q6"/>
<dbReference type="HOGENOM" id="CLU_3363189_0_0_9"/>
<dbReference type="EMBL" id="CP006643">
    <property type="protein sequence ID" value="AGX02205.1"/>
    <property type="molecule type" value="Genomic_DNA"/>
</dbReference>
<gene>
    <name evidence="1" type="ORF">N288_01095</name>
</gene>
<evidence type="ECO:0000313" key="2">
    <source>
        <dbReference type="Proteomes" id="UP000017805"/>
    </source>
</evidence>
<proteinExistence type="predicted"/>
<name>U5L4Q6_9BACI</name>